<evidence type="ECO:0000313" key="2">
    <source>
        <dbReference type="EMBL" id="OXA54375.1"/>
    </source>
</evidence>
<dbReference type="OrthoDB" id="10686348at2759"/>
<organism evidence="2 3">
    <name type="scientific">Folsomia candida</name>
    <name type="common">Springtail</name>
    <dbReference type="NCBI Taxonomy" id="158441"/>
    <lineage>
        <taxon>Eukaryota</taxon>
        <taxon>Metazoa</taxon>
        <taxon>Ecdysozoa</taxon>
        <taxon>Arthropoda</taxon>
        <taxon>Hexapoda</taxon>
        <taxon>Collembola</taxon>
        <taxon>Entomobryomorpha</taxon>
        <taxon>Isotomoidea</taxon>
        <taxon>Isotomidae</taxon>
        <taxon>Proisotominae</taxon>
        <taxon>Folsomia</taxon>
    </lineage>
</organism>
<feature type="transmembrane region" description="Helical" evidence="1">
    <location>
        <begin position="360"/>
        <end position="385"/>
    </location>
</feature>
<accession>A0A226EA12</accession>
<reference evidence="2 3" key="1">
    <citation type="submission" date="2015-12" db="EMBL/GenBank/DDBJ databases">
        <title>The genome of Folsomia candida.</title>
        <authorList>
            <person name="Faddeeva A."/>
            <person name="Derks M.F."/>
            <person name="Anvar Y."/>
            <person name="Smit S."/>
            <person name="Van Straalen N."/>
            <person name="Roelofs D."/>
        </authorList>
    </citation>
    <scope>NUCLEOTIDE SEQUENCE [LARGE SCALE GENOMIC DNA]</scope>
    <source>
        <strain evidence="2 3">VU population</strain>
        <tissue evidence="2">Whole body</tissue>
    </source>
</reference>
<gene>
    <name evidence="2" type="ORF">Fcan01_11149</name>
</gene>
<feature type="transmembrane region" description="Helical" evidence="1">
    <location>
        <begin position="58"/>
        <end position="83"/>
    </location>
</feature>
<keyword evidence="1" id="KW-0812">Transmembrane</keyword>
<dbReference type="Proteomes" id="UP000198287">
    <property type="component" value="Unassembled WGS sequence"/>
</dbReference>
<protein>
    <recommendedName>
        <fullName evidence="4">Odorant receptor</fullName>
    </recommendedName>
</protein>
<evidence type="ECO:0000313" key="3">
    <source>
        <dbReference type="Proteomes" id="UP000198287"/>
    </source>
</evidence>
<sequence>MRIFEGMKILFEAVQVELRHFRKWEEWISIFFKTGEYIWLLPLRWDDLSKSLKISRKVSQILICALGILYNIARGVYSIYVMATVNFAEVGRDELVALLIDGISRGFGILVFVWQLKNMGGSVNMLNEVYGLHKKYKEKQYRDGTRDGNDGLSFLIFAIVGFHILPFCSLVDHVRHRDASRHFGSVLLPDAVYNSMAGIIGFALLELLFGISNGWFMAFFGMIQAILYTTTTRYFLNSNIKQPSSKLWEIHLIRTHGVLNSAYNDLYSKAAWPMQQYMLGAFHTLAIVGTIKSSDILEKIGLILFIVLLTCFEAACFNAAASVYQASGVLQSEMVRSSKKMEKRVGRSVRRMRIMVGSLYYFKTSTINTFIMEVVNYVILILLTFRSF</sequence>
<keyword evidence="1" id="KW-1133">Transmembrane helix</keyword>
<comment type="caution">
    <text evidence="2">The sequence shown here is derived from an EMBL/GenBank/DDBJ whole genome shotgun (WGS) entry which is preliminary data.</text>
</comment>
<keyword evidence="3" id="KW-1185">Reference proteome</keyword>
<name>A0A226EA12_FOLCA</name>
<feature type="transmembrane region" description="Helical" evidence="1">
    <location>
        <begin position="151"/>
        <end position="171"/>
    </location>
</feature>
<proteinExistence type="predicted"/>
<evidence type="ECO:0000256" key="1">
    <source>
        <dbReference type="SAM" id="Phobius"/>
    </source>
</evidence>
<feature type="transmembrane region" description="Helical" evidence="1">
    <location>
        <begin position="215"/>
        <end position="236"/>
    </location>
</feature>
<feature type="transmembrane region" description="Helical" evidence="1">
    <location>
        <begin position="191"/>
        <end position="209"/>
    </location>
</feature>
<feature type="transmembrane region" description="Helical" evidence="1">
    <location>
        <begin position="95"/>
        <end position="116"/>
    </location>
</feature>
<dbReference type="AlphaFoldDB" id="A0A226EA12"/>
<keyword evidence="1" id="KW-0472">Membrane</keyword>
<feature type="transmembrane region" description="Helical" evidence="1">
    <location>
        <begin position="302"/>
        <end position="324"/>
    </location>
</feature>
<evidence type="ECO:0008006" key="4">
    <source>
        <dbReference type="Google" id="ProtNLM"/>
    </source>
</evidence>
<dbReference type="EMBL" id="LNIX01000005">
    <property type="protein sequence ID" value="OXA54375.1"/>
    <property type="molecule type" value="Genomic_DNA"/>
</dbReference>